<comment type="catalytic activity">
    <reaction evidence="1">
        <text>1,6-anhydro-N-acetyl-beta-muramate + ATP + H2O = N-acetyl-D-muramate 6-phosphate + ADP + H(+)</text>
        <dbReference type="Rhea" id="RHEA:24952"/>
        <dbReference type="ChEBI" id="CHEBI:15377"/>
        <dbReference type="ChEBI" id="CHEBI:15378"/>
        <dbReference type="ChEBI" id="CHEBI:30616"/>
        <dbReference type="ChEBI" id="CHEBI:58690"/>
        <dbReference type="ChEBI" id="CHEBI:58722"/>
        <dbReference type="ChEBI" id="CHEBI:456216"/>
        <dbReference type="EC" id="2.7.1.170"/>
    </reaction>
</comment>
<comment type="pathway">
    <text evidence="1">Cell wall biogenesis; peptidoglycan recycling.</text>
</comment>
<dbReference type="NCBIfam" id="NF007148">
    <property type="entry name" value="PRK09585.3-2"/>
    <property type="match status" value="1"/>
</dbReference>
<keyword evidence="1" id="KW-0547">Nucleotide-binding</keyword>
<dbReference type="SUPFAM" id="SSF53067">
    <property type="entry name" value="Actin-like ATPase domain"/>
    <property type="match status" value="1"/>
</dbReference>
<dbReference type="EC" id="2.7.1.170" evidence="1"/>
<name>A0A7Y9NMZ0_9BACT</name>
<comment type="caution">
    <text evidence="2">The sequence shown here is derived from an EMBL/GenBank/DDBJ whole genome shotgun (WGS) entry which is preliminary data.</text>
</comment>
<dbReference type="Pfam" id="PF03702">
    <property type="entry name" value="AnmK"/>
    <property type="match status" value="1"/>
</dbReference>
<dbReference type="PANTHER" id="PTHR30605:SF0">
    <property type="entry name" value="ANHYDRO-N-ACETYLMURAMIC ACID KINASE"/>
    <property type="match status" value="1"/>
</dbReference>
<dbReference type="GO" id="GO:0009254">
    <property type="term" value="P:peptidoglycan turnover"/>
    <property type="evidence" value="ECO:0007669"/>
    <property type="project" value="UniProtKB-UniRule"/>
</dbReference>
<keyword evidence="1" id="KW-0119">Carbohydrate metabolism</keyword>
<dbReference type="EMBL" id="JACCCV010000002">
    <property type="protein sequence ID" value="NYF52345.1"/>
    <property type="molecule type" value="Genomic_DNA"/>
</dbReference>
<dbReference type="PANTHER" id="PTHR30605">
    <property type="entry name" value="ANHYDRO-N-ACETYLMURAMIC ACID KINASE"/>
    <property type="match status" value="1"/>
</dbReference>
<organism evidence="2 3">
    <name type="scientific">Tunturiibacter lichenicola</name>
    <dbReference type="NCBI Taxonomy" id="2051959"/>
    <lineage>
        <taxon>Bacteria</taxon>
        <taxon>Pseudomonadati</taxon>
        <taxon>Acidobacteriota</taxon>
        <taxon>Terriglobia</taxon>
        <taxon>Terriglobales</taxon>
        <taxon>Acidobacteriaceae</taxon>
        <taxon>Tunturiibacter</taxon>
    </lineage>
</organism>
<evidence type="ECO:0000313" key="2">
    <source>
        <dbReference type="EMBL" id="NYF52345.1"/>
    </source>
</evidence>
<comment type="pathway">
    <text evidence="1">Amino-sugar metabolism; 1,6-anhydro-N-acetylmuramate degradation.</text>
</comment>
<dbReference type="HAMAP" id="MF_01270">
    <property type="entry name" value="AnhMurNAc_kinase"/>
    <property type="match status" value="1"/>
</dbReference>
<keyword evidence="1 2" id="KW-0418">Kinase</keyword>
<dbReference type="UniPathway" id="UPA00544"/>
<dbReference type="GO" id="GO:0016773">
    <property type="term" value="F:phosphotransferase activity, alcohol group as acceptor"/>
    <property type="evidence" value="ECO:0007669"/>
    <property type="project" value="UniProtKB-UniRule"/>
</dbReference>
<accession>A0A7Y9NMZ0</accession>
<evidence type="ECO:0000256" key="1">
    <source>
        <dbReference type="HAMAP-Rule" id="MF_01270"/>
    </source>
</evidence>
<dbReference type="InterPro" id="IPR005338">
    <property type="entry name" value="Anhydro_N_Ac-Mur_kinase"/>
</dbReference>
<dbReference type="GO" id="GO:0097175">
    <property type="term" value="P:1,6-anhydro-N-acetyl-beta-muramic acid catabolic process"/>
    <property type="evidence" value="ECO:0007669"/>
    <property type="project" value="UniProtKB-UniRule"/>
</dbReference>
<keyword evidence="1" id="KW-0067">ATP-binding</keyword>
<dbReference type="UniPathway" id="UPA00343"/>
<dbReference type="AlphaFoldDB" id="A0A7Y9NMZ0"/>
<evidence type="ECO:0000313" key="3">
    <source>
        <dbReference type="Proteomes" id="UP000534186"/>
    </source>
</evidence>
<dbReference type="CDD" id="cd24050">
    <property type="entry name" value="ASKHA_NBD_ANMK"/>
    <property type="match status" value="1"/>
</dbReference>
<feature type="binding site" evidence="1">
    <location>
        <begin position="13"/>
        <end position="20"/>
    </location>
    <ligand>
        <name>ATP</name>
        <dbReference type="ChEBI" id="CHEBI:30616"/>
    </ligand>
</feature>
<dbReference type="InterPro" id="IPR043129">
    <property type="entry name" value="ATPase_NBD"/>
</dbReference>
<dbReference type="GO" id="GO:0005524">
    <property type="term" value="F:ATP binding"/>
    <property type="evidence" value="ECO:0007669"/>
    <property type="project" value="UniProtKB-UniRule"/>
</dbReference>
<dbReference type="Gene3D" id="3.30.420.40">
    <property type="match status" value="2"/>
</dbReference>
<dbReference type="GO" id="GO:0016301">
    <property type="term" value="F:kinase activity"/>
    <property type="evidence" value="ECO:0007669"/>
    <property type="project" value="UniProtKB-KW"/>
</dbReference>
<dbReference type="GO" id="GO:0006040">
    <property type="term" value="P:amino sugar metabolic process"/>
    <property type="evidence" value="ECO:0007669"/>
    <property type="project" value="InterPro"/>
</dbReference>
<reference evidence="2 3" key="1">
    <citation type="submission" date="2020-07" db="EMBL/GenBank/DDBJ databases">
        <title>Genomic Encyclopedia of Type Strains, Phase IV (KMG-V): Genome sequencing to study the core and pangenomes of soil and plant-associated prokaryotes.</title>
        <authorList>
            <person name="Whitman W."/>
        </authorList>
    </citation>
    <scope>NUCLEOTIDE SEQUENCE [LARGE SCALE GENOMIC DNA]</scope>
    <source>
        <strain evidence="2 3">M8UP30</strain>
    </source>
</reference>
<proteinExistence type="inferred from homology"/>
<protein>
    <recommendedName>
        <fullName evidence="1">Anhydro-N-acetylmuramic acid kinase</fullName>
        <ecNumber evidence="1">2.7.1.170</ecNumber>
    </recommendedName>
    <alternativeName>
        <fullName evidence="1">AnhMurNAc kinase</fullName>
    </alternativeName>
</protein>
<comment type="similarity">
    <text evidence="1">Belongs to the anhydro-N-acetylmuramic acid kinase family.</text>
</comment>
<dbReference type="Proteomes" id="UP000534186">
    <property type="component" value="Unassembled WGS sequence"/>
</dbReference>
<comment type="function">
    <text evidence="1">Catalyzes the specific phosphorylation of 1,6-anhydro-N-acetylmuramic acid (anhMurNAc) with the simultaneous cleavage of the 1,6-anhydro ring, generating MurNAc-6-P. Is required for the utilization of anhMurNAc either imported from the medium or derived from its own cell wall murein, and thus plays a role in cell wall recycling.</text>
</comment>
<keyword evidence="1 2" id="KW-0808">Transferase</keyword>
<sequence>MVKSMVVAGVMSGTSADGVDVAICKISPALMAGGTPRIKLLGHLGLAYSKTLRTAVLGAMDADAISVAELARLNWRLGELYADAVVSAQEKFGVTVNLVGCHGQTIYHQGSPEKYLGKTLRATWQIGEASVIAERLRVPVVSDFRPGDLAAGGQGAPLVPMLDYCMFRSAKVSRVLLNLGGIGNLTAIPAEAGVDGLMAFDTGPGNMVIDACMKRLYAREFDRAGAVGRTGRVLQNVVQEVLKEKYFSALPPKSCGREQFGEVFVSRFIAMCRKAGGVEDRNEDVITTATALTAASVGQAYRKFVWGHVGQAAPLSRVEFVVAGGGTKNVSLMRMLRAELEPMGVKVRFMEELGVPAQAKEAVAFALLAWLSWFHLPGNIPAATGAKRAAVLGKVTTV</sequence>
<gene>
    <name evidence="1" type="primary">anmK</name>
    <name evidence="2" type="ORF">HDF12_002744</name>
</gene>